<dbReference type="Proteomes" id="UP000184147">
    <property type="component" value="Unassembled WGS sequence"/>
</dbReference>
<dbReference type="AlphaFoldDB" id="A0A1M4ZD73"/>
<proteinExistence type="predicted"/>
<keyword evidence="1" id="KW-0812">Transmembrane</keyword>
<keyword evidence="1" id="KW-0472">Membrane</keyword>
<accession>A0A1M4ZD73</accession>
<sequence length="45" mass="4880">MLTRILPLYSWDNGAFVMIVIFGLVIIGLIGAVLLMASGSKNKKD</sequence>
<gene>
    <name evidence="2" type="ORF">SAMN05444377_104137</name>
</gene>
<reference evidence="2 3" key="1">
    <citation type="submission" date="2016-11" db="EMBL/GenBank/DDBJ databases">
        <authorList>
            <person name="Jaros S."/>
            <person name="Januszkiewicz K."/>
            <person name="Wedrychowicz H."/>
        </authorList>
    </citation>
    <scope>NUCLEOTIDE SEQUENCE [LARGE SCALE GENOMIC DNA]</scope>
    <source>
        <strain evidence="2 3">DSM 25660</strain>
    </source>
</reference>
<protein>
    <submittedName>
        <fullName evidence="2">Uncharacterized protein</fullName>
    </submittedName>
</protein>
<dbReference type="EMBL" id="FQVQ01000004">
    <property type="protein sequence ID" value="SHF15980.1"/>
    <property type="molecule type" value="Genomic_DNA"/>
</dbReference>
<keyword evidence="3" id="KW-1185">Reference proteome</keyword>
<dbReference type="STRING" id="1124188.SAMN05444377_104137"/>
<evidence type="ECO:0000313" key="3">
    <source>
        <dbReference type="Proteomes" id="UP000184147"/>
    </source>
</evidence>
<feature type="transmembrane region" description="Helical" evidence="1">
    <location>
        <begin position="15"/>
        <end position="37"/>
    </location>
</feature>
<name>A0A1M4ZD73_9FLAO</name>
<evidence type="ECO:0000313" key="2">
    <source>
        <dbReference type="EMBL" id="SHF15980.1"/>
    </source>
</evidence>
<organism evidence="2 3">
    <name type="scientific">Flavobacterium fontis</name>
    <dbReference type="NCBI Taxonomy" id="1124188"/>
    <lineage>
        <taxon>Bacteria</taxon>
        <taxon>Pseudomonadati</taxon>
        <taxon>Bacteroidota</taxon>
        <taxon>Flavobacteriia</taxon>
        <taxon>Flavobacteriales</taxon>
        <taxon>Flavobacteriaceae</taxon>
        <taxon>Flavobacterium</taxon>
    </lineage>
</organism>
<evidence type="ECO:0000256" key="1">
    <source>
        <dbReference type="SAM" id="Phobius"/>
    </source>
</evidence>
<dbReference type="RefSeq" id="WP_200798321.1">
    <property type="nucleotide sequence ID" value="NZ_FQVQ01000004.1"/>
</dbReference>
<keyword evidence="1" id="KW-1133">Transmembrane helix</keyword>